<evidence type="ECO:0000313" key="1">
    <source>
        <dbReference type="EMBL" id="AST58223.1"/>
    </source>
</evidence>
<sequence length="39" mass="4682">MITTCGNIVRLIKNDLDRFLLLLFNWIVLYPKKVLDEFL</sequence>
<dbReference type="EMBL" id="CP016893">
    <property type="protein sequence ID" value="AST58223.1"/>
    <property type="molecule type" value="Genomic_DNA"/>
</dbReference>
<gene>
    <name evidence="1" type="ORF">Thert_02308</name>
</gene>
<dbReference type="Proteomes" id="UP000214975">
    <property type="component" value="Chromosome"/>
</dbReference>
<proteinExistence type="predicted"/>
<protein>
    <submittedName>
        <fullName evidence="1">Uncharacterized protein</fullName>
    </submittedName>
</protein>
<name>A0A223I0H4_THETR</name>
<organism evidence="1 2">
    <name type="scientific">Thermoanaerobacterium thermosaccharolyticum</name>
    <name type="common">Clostridium thermosaccharolyticum</name>
    <dbReference type="NCBI Taxonomy" id="1517"/>
    <lineage>
        <taxon>Bacteria</taxon>
        <taxon>Bacillati</taxon>
        <taxon>Bacillota</taxon>
        <taxon>Clostridia</taxon>
        <taxon>Thermoanaerobacterales</taxon>
        <taxon>Thermoanaerobacteraceae</taxon>
        <taxon>Thermoanaerobacterium</taxon>
    </lineage>
</organism>
<dbReference type="AlphaFoldDB" id="A0A223I0H4"/>
<accession>A0A223I0H4</accession>
<evidence type="ECO:0000313" key="2">
    <source>
        <dbReference type="Proteomes" id="UP000214975"/>
    </source>
</evidence>
<reference evidence="1 2" key="1">
    <citation type="submission" date="2016-08" db="EMBL/GenBank/DDBJ databases">
        <title>A novel genetic cassette of butanologenic Thermoanaerobacterium thermosaccharolyticum that directly convert cellulose to butanol.</title>
        <authorList>
            <person name="Li T."/>
            <person name="He J."/>
        </authorList>
    </citation>
    <scope>NUCLEOTIDE SEQUENCE [LARGE SCALE GENOMIC DNA]</scope>
    <source>
        <strain evidence="1 2">TG57</strain>
    </source>
</reference>